<dbReference type="SUPFAM" id="SSF52833">
    <property type="entry name" value="Thioredoxin-like"/>
    <property type="match status" value="1"/>
</dbReference>
<protein>
    <submittedName>
        <fullName evidence="1">Thioredoxin family protein</fullName>
    </submittedName>
</protein>
<keyword evidence="2" id="KW-1185">Reference proteome</keyword>
<evidence type="ECO:0000313" key="2">
    <source>
        <dbReference type="Proteomes" id="UP000320160"/>
    </source>
</evidence>
<sequence>MDDVPRRWRCAGRIGGPTMTGEFLLGLLLAAGAATAQPLPDKPVAEARRPSNPEALAFVAEKDAHADLERALSEAKQNDKTVLVIMGANWCHDSIGLAGWLDTPRFSDMMRDRYNIVYIDVGTPQIGKGRNLDIARHFGINKVKNTPLVLVISADGERLNSKKDAIGWRNAASRSEDEIYRYFATFKTNG</sequence>
<accession>A0A553WAR2</accession>
<gene>
    <name evidence="1" type="ORF">FOM92_11445</name>
</gene>
<dbReference type="Proteomes" id="UP000320160">
    <property type="component" value="Unassembled WGS sequence"/>
</dbReference>
<name>A0A553WAR2_9SPHN</name>
<evidence type="ECO:0000313" key="1">
    <source>
        <dbReference type="EMBL" id="TSB01779.1"/>
    </source>
</evidence>
<reference evidence="1 2" key="1">
    <citation type="submission" date="2019-07" db="EMBL/GenBank/DDBJ databases">
        <authorList>
            <person name="Park M."/>
        </authorList>
    </citation>
    <scope>NUCLEOTIDE SEQUENCE [LARGE SCALE GENOMIC DNA]</scope>
    <source>
        <strain evidence="1 2">KCTC32445</strain>
    </source>
</reference>
<dbReference type="InterPro" id="IPR036249">
    <property type="entry name" value="Thioredoxin-like_sf"/>
</dbReference>
<dbReference type="OrthoDB" id="7629852at2"/>
<dbReference type="Pfam" id="PF13899">
    <property type="entry name" value="Thioredoxin_7"/>
    <property type="match status" value="1"/>
</dbReference>
<comment type="caution">
    <text evidence="1">The sequence shown here is derived from an EMBL/GenBank/DDBJ whole genome shotgun (WGS) entry which is preliminary data.</text>
</comment>
<dbReference type="Gene3D" id="3.40.30.10">
    <property type="entry name" value="Glutaredoxin"/>
    <property type="match status" value="1"/>
</dbReference>
<dbReference type="AlphaFoldDB" id="A0A553WAR2"/>
<organism evidence="1 2">
    <name type="scientific">Sphingorhabdus contaminans</name>
    <dbReference type="NCBI Taxonomy" id="1343899"/>
    <lineage>
        <taxon>Bacteria</taxon>
        <taxon>Pseudomonadati</taxon>
        <taxon>Pseudomonadota</taxon>
        <taxon>Alphaproteobacteria</taxon>
        <taxon>Sphingomonadales</taxon>
        <taxon>Sphingomonadaceae</taxon>
        <taxon>Sphingorhabdus</taxon>
    </lineage>
</organism>
<dbReference type="EMBL" id="VKKU01000002">
    <property type="protein sequence ID" value="TSB01779.1"/>
    <property type="molecule type" value="Genomic_DNA"/>
</dbReference>
<proteinExistence type="predicted"/>